<dbReference type="InterPro" id="IPR036259">
    <property type="entry name" value="MFS_trans_sf"/>
</dbReference>
<comment type="subcellular location">
    <subcellularLocation>
        <location evidence="1">Membrane</location>
        <topology evidence="1">Multi-pass membrane protein</topology>
    </subcellularLocation>
</comment>
<feature type="transmembrane region" description="Helical" evidence="5">
    <location>
        <begin position="364"/>
        <end position="386"/>
    </location>
</feature>
<evidence type="ECO:0000256" key="1">
    <source>
        <dbReference type="ARBA" id="ARBA00004141"/>
    </source>
</evidence>
<dbReference type="InterPro" id="IPR011701">
    <property type="entry name" value="MFS"/>
</dbReference>
<evidence type="ECO:0000313" key="7">
    <source>
        <dbReference type="EMBL" id="MBA2225275.1"/>
    </source>
</evidence>
<feature type="transmembrane region" description="Helical" evidence="5">
    <location>
        <begin position="143"/>
        <end position="164"/>
    </location>
</feature>
<feature type="transmembrane region" description="Helical" evidence="5">
    <location>
        <begin position="176"/>
        <end position="194"/>
    </location>
</feature>
<feature type="transmembrane region" description="Helical" evidence="5">
    <location>
        <begin position="233"/>
        <end position="254"/>
    </location>
</feature>
<dbReference type="GO" id="GO:0016020">
    <property type="term" value="C:membrane"/>
    <property type="evidence" value="ECO:0007669"/>
    <property type="project" value="UniProtKB-SubCell"/>
</dbReference>
<accession>A0A7V8VC17</accession>
<sequence>MRRWLVVGITAAAAFWLYIDRVCFSTLADPIRTDLGLSDSERNTALGMFFLTYALFQVPVGMLADRYGARRVLTLAFLAWSTVTFATGLVQGLAGLLAMRLLLGVSEAGAYPAAAGLIKAWARPHERGRFSSLVALGGRIGGAIAPWLTVATAALLAGYTWSMWDNPSGVPWRNVFFAYGLCGILVALIFWGLVRDQPPDSPTRPESSSSAHRGAYLPTLCRQFALCFRSANMVLFSLMQFGVNLGWGFLITLMPSYLNEQFDVPLQERGQMQSTALFIGCCGMFFGGWVTDGCRYAFGVRWGRRVPLIIALAGCALALGIVPLLTSPWAVVLVLGVMAFLVDLHNPVLWAFAQDVGGKNVGAALGFGNMWGNLGAALSPVLLGAIREAFDWNAAFMVGAVAFLAATASAACLDATRPVEADPPQR</sequence>
<dbReference type="Proteomes" id="UP000542342">
    <property type="component" value="Unassembled WGS sequence"/>
</dbReference>
<feature type="transmembrane region" description="Helical" evidence="5">
    <location>
        <begin position="392"/>
        <end position="413"/>
    </location>
</feature>
<dbReference type="RefSeq" id="WP_194536714.1">
    <property type="nucleotide sequence ID" value="NZ_JACEFB010000002.1"/>
</dbReference>
<comment type="caution">
    <text evidence="7">The sequence shown here is derived from an EMBL/GenBank/DDBJ whole genome shotgun (WGS) entry which is preliminary data.</text>
</comment>
<dbReference type="SUPFAM" id="SSF103473">
    <property type="entry name" value="MFS general substrate transporter"/>
    <property type="match status" value="1"/>
</dbReference>
<feature type="transmembrane region" description="Helical" evidence="5">
    <location>
        <begin position="331"/>
        <end position="352"/>
    </location>
</feature>
<evidence type="ECO:0000313" key="8">
    <source>
        <dbReference type="Proteomes" id="UP000542342"/>
    </source>
</evidence>
<feature type="transmembrane region" description="Helical" evidence="5">
    <location>
        <begin position="75"/>
        <end position="95"/>
    </location>
</feature>
<dbReference type="Pfam" id="PF07690">
    <property type="entry name" value="MFS_1"/>
    <property type="match status" value="1"/>
</dbReference>
<protein>
    <submittedName>
        <fullName evidence="7">MFS transporter</fullName>
    </submittedName>
</protein>
<organism evidence="7 8">
    <name type="scientific">Thermogemmata fonticola</name>
    <dbReference type="NCBI Taxonomy" id="2755323"/>
    <lineage>
        <taxon>Bacteria</taxon>
        <taxon>Pseudomonadati</taxon>
        <taxon>Planctomycetota</taxon>
        <taxon>Planctomycetia</taxon>
        <taxon>Gemmatales</taxon>
        <taxon>Gemmataceae</taxon>
        <taxon>Thermogemmata</taxon>
    </lineage>
</organism>
<reference evidence="7 8" key="1">
    <citation type="submission" date="2020-07" db="EMBL/GenBank/DDBJ databases">
        <title>Thermogemmata thermophila gen. nov., sp. nov., a novel moderate thermophilic planctomycete from a Kamchatka hot spring.</title>
        <authorList>
            <person name="Elcheninov A.G."/>
            <person name="Podosokorskaya O.A."/>
            <person name="Kovaleva O.L."/>
            <person name="Novikov A."/>
            <person name="Bonch-Osmolovskaya E.A."/>
            <person name="Toshchakov S.V."/>
            <person name="Kublanov I.V."/>
        </authorList>
    </citation>
    <scope>NUCLEOTIDE SEQUENCE [LARGE SCALE GENOMIC DNA]</scope>
    <source>
        <strain evidence="7 8">2918</strain>
    </source>
</reference>
<dbReference type="CDD" id="cd17319">
    <property type="entry name" value="MFS_ExuT_GudP_like"/>
    <property type="match status" value="1"/>
</dbReference>
<keyword evidence="2 5" id="KW-0812">Transmembrane</keyword>
<proteinExistence type="predicted"/>
<gene>
    <name evidence="7" type="ORF">H0921_03760</name>
</gene>
<dbReference type="GO" id="GO:0022857">
    <property type="term" value="F:transmembrane transporter activity"/>
    <property type="evidence" value="ECO:0007669"/>
    <property type="project" value="InterPro"/>
</dbReference>
<keyword evidence="4 5" id="KW-0472">Membrane</keyword>
<evidence type="ECO:0000256" key="5">
    <source>
        <dbReference type="SAM" id="Phobius"/>
    </source>
</evidence>
<evidence type="ECO:0000259" key="6">
    <source>
        <dbReference type="PROSITE" id="PS50850"/>
    </source>
</evidence>
<feature type="domain" description="Major facilitator superfamily (MFS) profile" evidence="6">
    <location>
        <begin position="6"/>
        <end position="417"/>
    </location>
</feature>
<feature type="transmembrane region" description="Helical" evidence="5">
    <location>
        <begin position="306"/>
        <end position="325"/>
    </location>
</feature>
<feature type="transmembrane region" description="Helical" evidence="5">
    <location>
        <begin position="101"/>
        <end position="122"/>
    </location>
</feature>
<dbReference type="InterPro" id="IPR020846">
    <property type="entry name" value="MFS_dom"/>
</dbReference>
<name>A0A7V8VC17_9BACT</name>
<dbReference type="PANTHER" id="PTHR11662">
    <property type="entry name" value="SOLUTE CARRIER FAMILY 17"/>
    <property type="match status" value="1"/>
</dbReference>
<keyword evidence="3 5" id="KW-1133">Transmembrane helix</keyword>
<keyword evidence="8" id="KW-1185">Reference proteome</keyword>
<dbReference type="InterPro" id="IPR050382">
    <property type="entry name" value="MFS_Na/Anion_cotransporter"/>
</dbReference>
<dbReference type="EMBL" id="JACEFB010000002">
    <property type="protein sequence ID" value="MBA2225275.1"/>
    <property type="molecule type" value="Genomic_DNA"/>
</dbReference>
<dbReference type="PANTHER" id="PTHR11662:SF399">
    <property type="entry name" value="FI19708P1-RELATED"/>
    <property type="match status" value="1"/>
</dbReference>
<dbReference type="AlphaFoldDB" id="A0A7V8VC17"/>
<feature type="transmembrane region" description="Helical" evidence="5">
    <location>
        <begin position="44"/>
        <end position="63"/>
    </location>
</feature>
<dbReference type="PROSITE" id="PS50850">
    <property type="entry name" value="MFS"/>
    <property type="match status" value="1"/>
</dbReference>
<evidence type="ECO:0000256" key="4">
    <source>
        <dbReference type="ARBA" id="ARBA00023136"/>
    </source>
</evidence>
<feature type="transmembrane region" description="Helical" evidence="5">
    <location>
        <begin position="274"/>
        <end position="294"/>
    </location>
</feature>
<evidence type="ECO:0000256" key="2">
    <source>
        <dbReference type="ARBA" id="ARBA00022692"/>
    </source>
</evidence>
<dbReference type="Gene3D" id="1.20.1250.20">
    <property type="entry name" value="MFS general substrate transporter like domains"/>
    <property type="match status" value="2"/>
</dbReference>
<evidence type="ECO:0000256" key="3">
    <source>
        <dbReference type="ARBA" id="ARBA00022989"/>
    </source>
</evidence>